<dbReference type="STRING" id="1293598.IV56_GL001364"/>
<keyword evidence="3" id="KW-1185">Reference proteome</keyword>
<organism evidence="2 3">
    <name type="scientific">Lacticaseibacillus saniviri JCM 17471 = DSM 24301</name>
    <dbReference type="NCBI Taxonomy" id="1293598"/>
    <lineage>
        <taxon>Bacteria</taxon>
        <taxon>Bacillati</taxon>
        <taxon>Bacillota</taxon>
        <taxon>Bacilli</taxon>
        <taxon>Lactobacillales</taxon>
        <taxon>Lactobacillaceae</taxon>
        <taxon>Lacticaseibacillus</taxon>
    </lineage>
</organism>
<accession>A0A0R2MXV1</accession>
<dbReference type="Proteomes" id="UP000050969">
    <property type="component" value="Unassembled WGS sequence"/>
</dbReference>
<reference evidence="2 3" key="1">
    <citation type="journal article" date="2015" name="Genome Announc.">
        <title>Expanding the biotechnology potential of lactobacilli through comparative genomics of 213 strains and associated genera.</title>
        <authorList>
            <person name="Sun Z."/>
            <person name="Harris H.M."/>
            <person name="McCann A."/>
            <person name="Guo C."/>
            <person name="Argimon S."/>
            <person name="Zhang W."/>
            <person name="Yang X."/>
            <person name="Jeffery I.B."/>
            <person name="Cooney J.C."/>
            <person name="Kagawa T.F."/>
            <person name="Liu W."/>
            <person name="Song Y."/>
            <person name="Salvetti E."/>
            <person name="Wrobel A."/>
            <person name="Rasinkangas P."/>
            <person name="Parkhill J."/>
            <person name="Rea M.C."/>
            <person name="O'Sullivan O."/>
            <person name="Ritari J."/>
            <person name="Douillard F.P."/>
            <person name="Paul Ross R."/>
            <person name="Yang R."/>
            <person name="Briner A.E."/>
            <person name="Felis G.E."/>
            <person name="de Vos W.M."/>
            <person name="Barrangou R."/>
            <person name="Klaenhammer T.R."/>
            <person name="Caufield P.W."/>
            <person name="Cui Y."/>
            <person name="Zhang H."/>
            <person name="O'Toole P.W."/>
        </authorList>
    </citation>
    <scope>NUCLEOTIDE SEQUENCE [LARGE SCALE GENOMIC DNA]</scope>
    <source>
        <strain evidence="2 3">DSM 24301</strain>
    </source>
</reference>
<gene>
    <name evidence="2" type="ORF">IV56_GL001364</name>
</gene>
<feature type="transmembrane region" description="Helical" evidence="1">
    <location>
        <begin position="27"/>
        <end position="44"/>
    </location>
</feature>
<comment type="caution">
    <text evidence="2">The sequence shown here is derived from an EMBL/GenBank/DDBJ whole genome shotgun (WGS) entry which is preliminary data.</text>
</comment>
<evidence type="ECO:0000313" key="3">
    <source>
        <dbReference type="Proteomes" id="UP000050969"/>
    </source>
</evidence>
<protein>
    <recommendedName>
        <fullName evidence="4">Pore-forming protein</fullName>
    </recommendedName>
</protein>
<dbReference type="InterPro" id="IPR020215">
    <property type="entry name" value="EbsA-like"/>
</dbReference>
<dbReference type="PATRIC" id="fig|1293598.4.peg.1428"/>
<dbReference type="Pfam" id="PF17255">
    <property type="entry name" value="EbsA"/>
    <property type="match status" value="1"/>
</dbReference>
<proteinExistence type="predicted"/>
<keyword evidence="1" id="KW-1133">Transmembrane helix</keyword>
<dbReference type="EMBL" id="JQCE01000005">
    <property type="protein sequence ID" value="KRO18233.1"/>
    <property type="molecule type" value="Genomic_DNA"/>
</dbReference>
<keyword evidence="1" id="KW-0472">Membrane</keyword>
<dbReference type="AlphaFoldDB" id="A0A0R2MXV1"/>
<evidence type="ECO:0000256" key="1">
    <source>
        <dbReference type="SAM" id="Phobius"/>
    </source>
</evidence>
<sequence length="120" mass="13131">MDLVSFWGLILTGIAGAIILQEETTGLSIPALIIAIVALIIGIFQSQRYRLVITTDTVVLNKAFSSNQLVIPFAAIDNFSVKGRTLFFETQNYGSFHVVSLLKRQQLIDALVAAGITRIH</sequence>
<name>A0A0R2MXV1_9LACO</name>
<evidence type="ECO:0008006" key="4">
    <source>
        <dbReference type="Google" id="ProtNLM"/>
    </source>
</evidence>
<evidence type="ECO:0000313" key="2">
    <source>
        <dbReference type="EMBL" id="KRO18233.1"/>
    </source>
</evidence>
<keyword evidence="1" id="KW-0812">Transmembrane</keyword>